<accession>A0AAJ1U1Z5</accession>
<sequence>MTDELVHLTHADTADGRVATLTLDSPGNRNALSRRLVTELLDHLATTDADDTVTVVVLRSAHRVFCSGADLSEAATVPMEEGARAVVEVQRRIVAHSKPVVVVLPGPVRAGGIGIVAAADVVVASTAATFALTEVKLGVTPAVISLTVLPRLTDRAASLAALGGEVFDGAQAAAYGLVTTAVAPEELDAEVDRVVGSLLTGAPQGLAATKALLNAPLLARIDAEGEAMVELSARLFRSDAAREAMTAWFSRSR</sequence>
<proteinExistence type="inferred from homology"/>
<comment type="similarity">
    <text evidence="1">Belongs to the enoyl-CoA hydratase/isomerase family.</text>
</comment>
<evidence type="ECO:0000313" key="2">
    <source>
        <dbReference type="EMBL" id="MDQ1105899.1"/>
    </source>
</evidence>
<dbReference type="InterPro" id="IPR014748">
    <property type="entry name" value="Enoyl-CoA_hydra_C"/>
</dbReference>
<evidence type="ECO:0000256" key="1">
    <source>
        <dbReference type="ARBA" id="ARBA00005254"/>
    </source>
</evidence>
<dbReference type="Gene3D" id="1.10.12.10">
    <property type="entry name" value="Lyase 2-enoyl-coa Hydratase, Chain A, domain 2"/>
    <property type="match status" value="1"/>
</dbReference>
<organism evidence="2 3">
    <name type="scientific">Nocardioides zeae</name>
    <dbReference type="NCBI Taxonomy" id="1457234"/>
    <lineage>
        <taxon>Bacteria</taxon>
        <taxon>Bacillati</taxon>
        <taxon>Actinomycetota</taxon>
        <taxon>Actinomycetes</taxon>
        <taxon>Propionibacteriales</taxon>
        <taxon>Nocardioidaceae</taxon>
        <taxon>Nocardioides</taxon>
    </lineage>
</organism>
<evidence type="ECO:0000313" key="3">
    <source>
        <dbReference type="Proteomes" id="UP001239215"/>
    </source>
</evidence>
<gene>
    <name evidence="2" type="ORF">QE405_003183</name>
</gene>
<dbReference type="PANTHER" id="PTHR42964:SF1">
    <property type="entry name" value="POLYKETIDE BIOSYNTHESIS ENOYL-COA HYDRATASE PKSH-RELATED"/>
    <property type="match status" value="1"/>
</dbReference>
<comment type="caution">
    <text evidence="2">The sequence shown here is derived from an EMBL/GenBank/DDBJ whole genome shotgun (WGS) entry which is preliminary data.</text>
</comment>
<dbReference type="InterPro" id="IPR051683">
    <property type="entry name" value="Enoyl-CoA_Hydratase/Isomerase"/>
</dbReference>
<dbReference type="AlphaFoldDB" id="A0AAJ1U1Z5"/>
<dbReference type="CDD" id="cd06558">
    <property type="entry name" value="crotonase-like"/>
    <property type="match status" value="1"/>
</dbReference>
<name>A0AAJ1U1Z5_9ACTN</name>
<dbReference type="InterPro" id="IPR001753">
    <property type="entry name" value="Enoyl-CoA_hydra/iso"/>
</dbReference>
<dbReference type="SUPFAM" id="SSF52096">
    <property type="entry name" value="ClpP/crotonase"/>
    <property type="match status" value="1"/>
</dbReference>
<dbReference type="EMBL" id="JAUTAN010000001">
    <property type="protein sequence ID" value="MDQ1105899.1"/>
    <property type="molecule type" value="Genomic_DNA"/>
</dbReference>
<dbReference type="Proteomes" id="UP001239215">
    <property type="component" value="Unassembled WGS sequence"/>
</dbReference>
<dbReference type="PANTHER" id="PTHR42964">
    <property type="entry name" value="ENOYL-COA HYDRATASE"/>
    <property type="match status" value="1"/>
</dbReference>
<dbReference type="InterPro" id="IPR029045">
    <property type="entry name" value="ClpP/crotonase-like_dom_sf"/>
</dbReference>
<reference evidence="2" key="1">
    <citation type="submission" date="2023-07" db="EMBL/GenBank/DDBJ databases">
        <title>Functional and genomic diversity of the sorghum phyllosphere microbiome.</title>
        <authorList>
            <person name="Shade A."/>
        </authorList>
    </citation>
    <scope>NUCLEOTIDE SEQUENCE</scope>
    <source>
        <strain evidence="2">SORGH_AS_1067</strain>
    </source>
</reference>
<dbReference type="Gene3D" id="3.90.226.10">
    <property type="entry name" value="2-enoyl-CoA Hydratase, Chain A, domain 1"/>
    <property type="match status" value="1"/>
</dbReference>
<dbReference type="GO" id="GO:0003824">
    <property type="term" value="F:catalytic activity"/>
    <property type="evidence" value="ECO:0007669"/>
    <property type="project" value="UniProtKB-ARBA"/>
</dbReference>
<dbReference type="Pfam" id="PF00378">
    <property type="entry name" value="ECH_1"/>
    <property type="match status" value="1"/>
</dbReference>
<dbReference type="RefSeq" id="WP_307202565.1">
    <property type="nucleotide sequence ID" value="NZ_JAUTAN010000001.1"/>
</dbReference>
<protein>
    <submittedName>
        <fullName evidence="2">Enoyl-CoA hydratase/carnithine racemase</fullName>
    </submittedName>
</protein>